<reference evidence="1 2" key="1">
    <citation type="journal article" date="2014" name="Genome Announc.">
        <title>Draft genome sequences of the altered schaedler flora, a defined bacterial community from gnotobiotic mice.</title>
        <authorList>
            <person name="Wannemuehler M.J."/>
            <person name="Overstreet A.M."/>
            <person name="Ward D.V."/>
            <person name="Phillips G.J."/>
        </authorList>
    </citation>
    <scope>NUCLEOTIDE SEQUENCE [LARGE SCALE GENOMIC DNA]</scope>
    <source>
        <strain evidence="1 2">ASF492</strain>
    </source>
</reference>
<dbReference type="STRING" id="1235802.C823_03699"/>
<dbReference type="HOGENOM" id="CLU_3168222_0_0_9"/>
<evidence type="ECO:0000313" key="1">
    <source>
        <dbReference type="EMBL" id="EMZ23215.1"/>
    </source>
</evidence>
<gene>
    <name evidence="1" type="ORF">C823_03699</name>
</gene>
<name>N2AAT0_9FIRM</name>
<dbReference type="AlphaFoldDB" id="N2AAT0"/>
<keyword evidence="2" id="KW-1185">Reference proteome</keyword>
<accession>N2AAT0</accession>
<organism evidence="1 2">
    <name type="scientific">Eubacterium plexicaudatum ASF492</name>
    <dbReference type="NCBI Taxonomy" id="1235802"/>
    <lineage>
        <taxon>Bacteria</taxon>
        <taxon>Bacillati</taxon>
        <taxon>Bacillota</taxon>
        <taxon>Clostridia</taxon>
        <taxon>Eubacteriales</taxon>
        <taxon>Eubacteriaceae</taxon>
        <taxon>Eubacterium</taxon>
    </lineage>
</organism>
<dbReference type="PATRIC" id="fig|1235802.3.peg.3905"/>
<sequence length="47" mass="5890">MRQVIRFSHIESITQEQVDTFIRKIYVYKDKRVEIEWNFKKNGIWES</sequence>
<dbReference type="EMBL" id="AQFT01000109">
    <property type="protein sequence ID" value="EMZ23215.1"/>
    <property type="molecule type" value="Genomic_DNA"/>
</dbReference>
<protein>
    <recommendedName>
        <fullName evidence="3">DUF4368 domain-containing protein</fullName>
    </recommendedName>
</protein>
<dbReference type="eggNOG" id="COG1961">
    <property type="taxonomic scope" value="Bacteria"/>
</dbReference>
<dbReference type="Proteomes" id="UP000012589">
    <property type="component" value="Unassembled WGS sequence"/>
</dbReference>
<proteinExistence type="predicted"/>
<evidence type="ECO:0000313" key="2">
    <source>
        <dbReference type="Proteomes" id="UP000012589"/>
    </source>
</evidence>
<comment type="caution">
    <text evidence="1">The sequence shown here is derived from an EMBL/GenBank/DDBJ whole genome shotgun (WGS) entry which is preliminary data.</text>
</comment>
<evidence type="ECO:0008006" key="3">
    <source>
        <dbReference type="Google" id="ProtNLM"/>
    </source>
</evidence>